<dbReference type="Proteomes" id="UP000009246">
    <property type="component" value="Segment"/>
</dbReference>
<accession>Q69509</accession>
<sequence length="166" mass="19649">SNRALSNKYKKGKIRIFHNLLSTISIKIEKIYRLDVIQKFIVLTNHCLFSDIDTEFDIYEFFERLNFNLTSFAVLTVHVDRGLYKQMLSSFPRPGGYDAISFIRELVVFAVKLAEVNRYFFSNGKIQKRFMRNNFRQISLRLFKNDLSYEGFCWLHSGNQFSCQKA</sequence>
<protein>
    <submittedName>
        <fullName evidence="1">H5 protein</fullName>
    </submittedName>
</protein>
<evidence type="ECO:0000313" key="1">
    <source>
        <dbReference type="EMBL" id="AAC54739.1"/>
    </source>
</evidence>
<name>Q69509_HHV7J</name>
<organismHost>
    <name type="scientific">Homo sapiens</name>
    <name type="common">Human</name>
    <dbReference type="NCBI Taxonomy" id="9606"/>
</organismHost>
<proteinExistence type="predicted"/>
<organism evidence="1 2">
    <name type="scientific">Human herpesvirus 7 (strain JI)</name>
    <name type="common">HHV-7</name>
    <name type="synonym">Human T lymphotropic virus</name>
    <dbReference type="NCBI Taxonomy" id="57278"/>
    <lineage>
        <taxon>Viruses</taxon>
        <taxon>Duplodnaviria</taxon>
        <taxon>Heunggongvirae</taxon>
        <taxon>Peploviricota</taxon>
        <taxon>Herviviricetes</taxon>
        <taxon>Herpesvirales</taxon>
        <taxon>Orthoherpesviridae</taxon>
        <taxon>Betaherpesvirinae</taxon>
        <taxon>Roseolovirus</taxon>
        <taxon>Roseolovirus humanbeta7</taxon>
        <taxon>Human betaherpesvirus 7</taxon>
    </lineage>
</organism>
<evidence type="ECO:0000313" key="2">
    <source>
        <dbReference type="Proteomes" id="UP000009246"/>
    </source>
</evidence>
<dbReference type="EMBL" id="U43400">
    <property type="protein sequence ID" value="AAC54739.1"/>
    <property type="molecule type" value="Genomic_DNA"/>
</dbReference>
<reference evidence="1 2" key="1">
    <citation type="journal article" date="1995" name="J. Virol.">
        <title>Identification and characterization of a cDNA derived from multiple splicing that encodes envelope glycoprotein gp105 of human herpesvirus 6.</title>
        <authorList>
            <person name="Pfeiffer B."/>
            <person name="Thomson B."/>
            <person name="Chandran B."/>
        </authorList>
    </citation>
    <scope>NUCLEOTIDE SEQUENCE [LARGE SCALE GENOMIC DNA]</scope>
    <source>
        <strain evidence="1 2">JI</strain>
    </source>
</reference>
<gene>
    <name evidence="1" type="primary">H5</name>
</gene>
<feature type="non-terminal residue" evidence="1">
    <location>
        <position position="1"/>
    </location>
</feature>
<dbReference type="PIR" id="T41979">
    <property type="entry name" value="T41979"/>
</dbReference>